<name>A0A5M3Q4Z3_9GAMM</name>
<evidence type="ECO:0000313" key="2">
    <source>
        <dbReference type="Proteomes" id="UP000387223"/>
    </source>
</evidence>
<dbReference type="RefSeq" id="WP_136631741.1">
    <property type="nucleotide sequence ID" value="NZ_BGZI01000036.1"/>
</dbReference>
<evidence type="ECO:0000313" key="1">
    <source>
        <dbReference type="EMBL" id="GBO90217.1"/>
    </source>
</evidence>
<dbReference type="Proteomes" id="UP000387223">
    <property type="component" value="Unassembled WGS sequence"/>
</dbReference>
<comment type="caution">
    <text evidence="1">The sequence shown here is derived from an EMBL/GenBank/DDBJ whole genome shotgun (WGS) entry which is preliminary data.</text>
</comment>
<proteinExistence type="predicted"/>
<accession>A0A5M3Q4Z3</accession>
<dbReference type="EMBL" id="BGZI01000036">
    <property type="protein sequence ID" value="GBO90217.1"/>
    <property type="molecule type" value="Genomic_DNA"/>
</dbReference>
<dbReference type="AlphaFoldDB" id="A0A5M3Q4Z3"/>
<reference evidence="1 2" key="1">
    <citation type="journal article" date="2019" name="J. Gen. Appl. Microbiol.">
        <title>Aerobic degradation of cis-dichloroethene by the marine bacterium Marinobacter salsuginis strain 5N-3.</title>
        <authorList>
            <person name="Inoue Y."/>
            <person name="Fukunaga Y."/>
            <person name="Katsumata H."/>
            <person name="Ohji S."/>
            <person name="Hosoyama A."/>
            <person name="Mori K."/>
            <person name="Ando K."/>
        </authorList>
    </citation>
    <scope>NUCLEOTIDE SEQUENCE [LARGE SCALE GENOMIC DNA]</scope>
    <source>
        <strain evidence="1 2">NBRC 109114</strain>
    </source>
</reference>
<organism evidence="1 2">
    <name type="scientific">Marinobacter salsuginis</name>
    <dbReference type="NCBI Taxonomy" id="418719"/>
    <lineage>
        <taxon>Bacteria</taxon>
        <taxon>Pseudomonadati</taxon>
        <taxon>Pseudomonadota</taxon>
        <taxon>Gammaproteobacteria</taxon>
        <taxon>Pseudomonadales</taxon>
        <taxon>Marinobacteraceae</taxon>
        <taxon>Marinobacter</taxon>
    </lineage>
</organism>
<gene>
    <name evidence="1" type="ORF">MSSD14B_38850</name>
</gene>
<protein>
    <submittedName>
        <fullName evidence="1">Uncharacterized protein</fullName>
    </submittedName>
</protein>
<sequence length="204" mass="23757">MDFGGSFLYRLLKDLLKWVKGRKGNLSPADRLAAREKWKPVFEEKIAERRRDGLRSDVVVRDVKRLDQYPNTQESERGISAWFKVGLVGTYHKGVMVQLNWIGIVSGEKGWRLRGPKDPKNSGLTAALIGYVPYENIVSVDWEGDEYYSHAQIFCHFDARQGEPYEKLAYCERKQDRHVEWYSEIATYEEIKKNSRHGEKHGYA</sequence>